<dbReference type="EMBL" id="CP048222">
    <property type="protein sequence ID" value="QHT65730.1"/>
    <property type="molecule type" value="Genomic_DNA"/>
</dbReference>
<sequence>MNINWQHDPVMNRLAEVLPVPTSYQQQDIYLALLSSIISQQLSTKVARVIRERFLSLFPDKYPQAELVLKLQIDDLKKVGLSTAKAGYVQNIARFHLDFPLSYEHLQPLPDEELIALFTQIKGVGIWTAQMVLMFPMNRPDVFPVDDLAIQQQMIKFYQIQESGKQLRERLFTIAENWRPHRTLACRYLWDAKDLVPLQS</sequence>
<dbReference type="Pfam" id="PF00730">
    <property type="entry name" value="HhH-GPD"/>
    <property type="match status" value="1"/>
</dbReference>
<proteinExistence type="inferred from homology"/>
<protein>
    <recommendedName>
        <fullName evidence="3">DNA-3-methyladenine glycosylase II</fullName>
        <ecNumber evidence="3">3.2.2.21</ecNumber>
    </recommendedName>
</protein>
<dbReference type="GO" id="GO:0006285">
    <property type="term" value="P:base-excision repair, AP site formation"/>
    <property type="evidence" value="ECO:0007669"/>
    <property type="project" value="TreeGrafter"/>
</dbReference>
<dbReference type="InterPro" id="IPR003265">
    <property type="entry name" value="HhH-GPD_domain"/>
</dbReference>
<evidence type="ECO:0000259" key="6">
    <source>
        <dbReference type="SMART" id="SM00478"/>
    </source>
</evidence>
<organism evidence="7 8">
    <name type="scientific">Rhodocytophaga rosea</name>
    <dbReference type="NCBI Taxonomy" id="2704465"/>
    <lineage>
        <taxon>Bacteria</taxon>
        <taxon>Pseudomonadati</taxon>
        <taxon>Bacteroidota</taxon>
        <taxon>Cytophagia</taxon>
        <taxon>Cytophagales</taxon>
        <taxon>Rhodocytophagaceae</taxon>
        <taxon>Rhodocytophaga</taxon>
    </lineage>
</organism>
<dbReference type="GO" id="GO:0032131">
    <property type="term" value="F:alkylated DNA binding"/>
    <property type="evidence" value="ECO:0007669"/>
    <property type="project" value="TreeGrafter"/>
</dbReference>
<dbReference type="Gene3D" id="1.10.340.30">
    <property type="entry name" value="Hypothetical protein, domain 2"/>
    <property type="match status" value="1"/>
</dbReference>
<evidence type="ECO:0000256" key="1">
    <source>
        <dbReference type="ARBA" id="ARBA00000086"/>
    </source>
</evidence>
<dbReference type="CDD" id="cd00056">
    <property type="entry name" value="ENDO3c"/>
    <property type="match status" value="1"/>
</dbReference>
<gene>
    <name evidence="7" type="ORF">GXP67_03130</name>
</gene>
<feature type="domain" description="HhH-GPD" evidence="6">
    <location>
        <begin position="38"/>
        <end position="194"/>
    </location>
</feature>
<dbReference type="PANTHER" id="PTHR43003:SF5">
    <property type="entry name" value="DNA-3-METHYLADENINE GLYCOSYLASE"/>
    <property type="match status" value="1"/>
</dbReference>
<dbReference type="EC" id="3.2.2.21" evidence="3"/>
<evidence type="ECO:0000256" key="5">
    <source>
        <dbReference type="ARBA" id="ARBA00023204"/>
    </source>
</evidence>
<reference evidence="7 8" key="1">
    <citation type="submission" date="2020-01" db="EMBL/GenBank/DDBJ databases">
        <authorList>
            <person name="Kim M.K."/>
        </authorList>
    </citation>
    <scope>NUCLEOTIDE SEQUENCE [LARGE SCALE GENOMIC DNA]</scope>
    <source>
        <strain evidence="7 8">172606-1</strain>
    </source>
</reference>
<keyword evidence="4" id="KW-0227">DNA damage</keyword>
<evidence type="ECO:0000256" key="2">
    <source>
        <dbReference type="ARBA" id="ARBA00010817"/>
    </source>
</evidence>
<evidence type="ECO:0000313" key="7">
    <source>
        <dbReference type="EMBL" id="QHT65730.1"/>
    </source>
</evidence>
<keyword evidence="8" id="KW-1185">Reference proteome</keyword>
<dbReference type="FunFam" id="1.10.340.30:FF:000004">
    <property type="entry name" value="DNA-3-methyladenine glycosylase II"/>
    <property type="match status" value="1"/>
</dbReference>
<dbReference type="KEGG" id="rhoz:GXP67_03130"/>
<dbReference type="Proteomes" id="UP000480178">
    <property type="component" value="Chromosome"/>
</dbReference>
<keyword evidence="5" id="KW-0234">DNA repair</keyword>
<evidence type="ECO:0000313" key="8">
    <source>
        <dbReference type="Proteomes" id="UP000480178"/>
    </source>
</evidence>
<evidence type="ECO:0000256" key="4">
    <source>
        <dbReference type="ARBA" id="ARBA00022763"/>
    </source>
</evidence>
<dbReference type="PROSITE" id="PS00516">
    <property type="entry name" value="ALKYLBASE_DNA_GLYCOS"/>
    <property type="match status" value="1"/>
</dbReference>
<dbReference type="InterPro" id="IPR051912">
    <property type="entry name" value="Alkylbase_DNA_Glycosylase/TA"/>
</dbReference>
<dbReference type="GO" id="GO:0043916">
    <property type="term" value="F:DNA-7-methylguanine glycosylase activity"/>
    <property type="evidence" value="ECO:0007669"/>
    <property type="project" value="TreeGrafter"/>
</dbReference>
<dbReference type="RefSeq" id="WP_162441810.1">
    <property type="nucleotide sequence ID" value="NZ_CP048222.1"/>
</dbReference>
<dbReference type="InterPro" id="IPR000035">
    <property type="entry name" value="Alkylbase_DNA_glycsylse_CS"/>
</dbReference>
<comment type="similarity">
    <text evidence="2">Belongs to the alkylbase DNA glycosidase AlkA family.</text>
</comment>
<dbReference type="InterPro" id="IPR011257">
    <property type="entry name" value="DNA_glycosylase"/>
</dbReference>
<dbReference type="GO" id="GO:0032993">
    <property type="term" value="C:protein-DNA complex"/>
    <property type="evidence" value="ECO:0007669"/>
    <property type="project" value="TreeGrafter"/>
</dbReference>
<dbReference type="PANTHER" id="PTHR43003">
    <property type="entry name" value="DNA-3-METHYLADENINE GLYCOSYLASE"/>
    <property type="match status" value="1"/>
</dbReference>
<dbReference type="SMART" id="SM00478">
    <property type="entry name" value="ENDO3c"/>
    <property type="match status" value="1"/>
</dbReference>
<dbReference type="Gene3D" id="1.10.1670.40">
    <property type="match status" value="1"/>
</dbReference>
<dbReference type="GO" id="GO:0008725">
    <property type="term" value="F:DNA-3-methyladenine glycosylase activity"/>
    <property type="evidence" value="ECO:0007669"/>
    <property type="project" value="TreeGrafter"/>
</dbReference>
<evidence type="ECO:0000256" key="3">
    <source>
        <dbReference type="ARBA" id="ARBA00012000"/>
    </source>
</evidence>
<dbReference type="SUPFAM" id="SSF48150">
    <property type="entry name" value="DNA-glycosylase"/>
    <property type="match status" value="1"/>
</dbReference>
<dbReference type="AlphaFoldDB" id="A0A6C0GDG4"/>
<comment type="catalytic activity">
    <reaction evidence="1">
        <text>Hydrolysis of alkylated DNA, releasing 3-methyladenine, 3-methylguanine, 7-methylguanine and 7-methyladenine.</text>
        <dbReference type="EC" id="3.2.2.21"/>
    </reaction>
</comment>
<accession>A0A6C0GDG4</accession>
<name>A0A6C0GDG4_9BACT</name>
<dbReference type="GO" id="GO:0006307">
    <property type="term" value="P:DNA alkylation repair"/>
    <property type="evidence" value="ECO:0007669"/>
    <property type="project" value="TreeGrafter"/>
</dbReference>